<name>A0A3S1EWX8_9BURK</name>
<dbReference type="Pfam" id="PF01547">
    <property type="entry name" value="SBP_bac_1"/>
    <property type="match status" value="1"/>
</dbReference>
<comment type="caution">
    <text evidence="4">The sequence shown here is derived from an EMBL/GenBank/DDBJ whole genome shotgun (WGS) entry which is preliminary data.</text>
</comment>
<evidence type="ECO:0000256" key="1">
    <source>
        <dbReference type="ARBA" id="ARBA00004418"/>
    </source>
</evidence>
<evidence type="ECO:0000313" key="4">
    <source>
        <dbReference type="EMBL" id="RUR65475.1"/>
    </source>
</evidence>
<gene>
    <name evidence="4" type="ORF">EJP67_00210</name>
</gene>
<accession>A0A3S1EWX8</accession>
<evidence type="ECO:0000313" key="5">
    <source>
        <dbReference type="Proteomes" id="UP000281118"/>
    </source>
</evidence>
<dbReference type="OrthoDB" id="8858741at2"/>
<dbReference type="PANTHER" id="PTHR43649">
    <property type="entry name" value="ARABINOSE-BINDING PROTEIN-RELATED"/>
    <property type="match status" value="1"/>
</dbReference>
<proteinExistence type="inferred from homology"/>
<protein>
    <submittedName>
        <fullName evidence="4">Extracellular solute-binding protein</fullName>
    </submittedName>
</protein>
<dbReference type="SUPFAM" id="SSF53850">
    <property type="entry name" value="Periplasmic binding protein-like II"/>
    <property type="match status" value="1"/>
</dbReference>
<evidence type="ECO:0000256" key="3">
    <source>
        <dbReference type="SAM" id="SignalP"/>
    </source>
</evidence>
<dbReference type="Gene3D" id="3.40.190.10">
    <property type="entry name" value="Periplasmic binding protein-like II"/>
    <property type="match status" value="2"/>
</dbReference>
<comment type="subcellular location">
    <subcellularLocation>
        <location evidence="1">Periplasm</location>
    </subcellularLocation>
</comment>
<dbReference type="AlphaFoldDB" id="A0A3S1EWX8"/>
<dbReference type="InterPro" id="IPR050490">
    <property type="entry name" value="Bact_solute-bd_prot1"/>
</dbReference>
<comment type="similarity">
    <text evidence="2">Belongs to the bacterial solute-binding protein 1 family.</text>
</comment>
<dbReference type="Proteomes" id="UP000281118">
    <property type="component" value="Unassembled WGS sequence"/>
</dbReference>
<dbReference type="InterPro" id="IPR006059">
    <property type="entry name" value="SBP"/>
</dbReference>
<evidence type="ECO:0000256" key="2">
    <source>
        <dbReference type="ARBA" id="ARBA00008520"/>
    </source>
</evidence>
<sequence length="428" mass="46671">MAVQENRHRLKGCAMLLAALAAWGGTAQAQQVCKEDLRVLSQPRDGLTLLEKYKDEFKALSGASFSIDNLNENDRRTKTRADASTVGKYNVYYVDEANVPLFAQSKWIVPLAKYYPADYDYADFDPGRQKVATFDGQVWFAPLTGGGDLLVYRKDLLEKAGIKPPTTLEEFAEAAKKLNDPANGVYGVALRGQRGSGANVWRWMPFFRGYGGQWFDGDKPVFDSPAAVKATQTYLDLFKYSAPGTKTGGWDESTGAFLAGKVAMLIESTPLAGNALDPKMSTVIGKVAYLPPPTPLTGGGYGHGLAIGAKANKTEEAKKCAGLFVAWATSKKQEQRRLAEGQFGELNRTSVLASPEFAKRYGADLGKALADTGKVTAVNFWQDPAWPDLGDRWGIILEELITGSRTDIKAGLDELDAYAKQLVARRKK</sequence>
<feature type="chain" id="PRO_5018679503" evidence="3">
    <location>
        <begin position="30"/>
        <end position="428"/>
    </location>
</feature>
<dbReference type="EMBL" id="RXFT01000001">
    <property type="protein sequence ID" value="RUR65475.1"/>
    <property type="molecule type" value="Genomic_DNA"/>
</dbReference>
<reference evidence="4 5" key="1">
    <citation type="submission" date="2018-12" db="EMBL/GenBank/DDBJ databases">
        <title>The genome sequences of Variovorax guangxiensis DSM 27352.</title>
        <authorList>
            <person name="Gao J."/>
            <person name="Sun J."/>
        </authorList>
    </citation>
    <scope>NUCLEOTIDE SEQUENCE [LARGE SCALE GENOMIC DNA]</scope>
    <source>
        <strain evidence="4 5">DSM 27352</strain>
    </source>
</reference>
<dbReference type="PANTHER" id="PTHR43649:SF12">
    <property type="entry name" value="DIACETYLCHITOBIOSE BINDING PROTEIN DASA"/>
    <property type="match status" value="1"/>
</dbReference>
<keyword evidence="3" id="KW-0732">Signal</keyword>
<dbReference type="GO" id="GO:0042597">
    <property type="term" value="C:periplasmic space"/>
    <property type="evidence" value="ECO:0007669"/>
    <property type="project" value="UniProtKB-SubCell"/>
</dbReference>
<organism evidence="4 5">
    <name type="scientific">Variovorax guangxiensis</name>
    <dbReference type="NCBI Taxonomy" id="1775474"/>
    <lineage>
        <taxon>Bacteria</taxon>
        <taxon>Pseudomonadati</taxon>
        <taxon>Pseudomonadota</taxon>
        <taxon>Betaproteobacteria</taxon>
        <taxon>Burkholderiales</taxon>
        <taxon>Comamonadaceae</taxon>
        <taxon>Variovorax</taxon>
    </lineage>
</organism>
<feature type="signal peptide" evidence="3">
    <location>
        <begin position="1"/>
        <end position="29"/>
    </location>
</feature>
<dbReference type="CDD" id="cd13585">
    <property type="entry name" value="PBP2_TMBP_like"/>
    <property type="match status" value="1"/>
</dbReference>